<organism evidence="1 2">
    <name type="scientific">Perkinsus olseni</name>
    <name type="common">Perkinsus atlanticus</name>
    <dbReference type="NCBI Taxonomy" id="32597"/>
    <lineage>
        <taxon>Eukaryota</taxon>
        <taxon>Sar</taxon>
        <taxon>Alveolata</taxon>
        <taxon>Perkinsozoa</taxon>
        <taxon>Perkinsea</taxon>
        <taxon>Perkinsida</taxon>
        <taxon>Perkinsidae</taxon>
        <taxon>Perkinsus</taxon>
    </lineage>
</organism>
<gene>
    <name evidence="1" type="ORF">FOZ63_023327</name>
</gene>
<proteinExistence type="predicted"/>
<reference evidence="1 2" key="1">
    <citation type="submission" date="2020-04" db="EMBL/GenBank/DDBJ databases">
        <title>Perkinsus olseni comparative genomics.</title>
        <authorList>
            <person name="Bogema D.R."/>
        </authorList>
    </citation>
    <scope>NUCLEOTIDE SEQUENCE [LARGE SCALE GENOMIC DNA]</scope>
    <source>
        <strain evidence="1 2">ATCC PRA-207</strain>
    </source>
</reference>
<sequence>MNRGGSRRISMRSNLVIVDHSNVHGTSDCELGKVRIQDETRRLKDEIDEARLERAAWRIAAAAEGKAAAEEATSAEKDIHRAEGYLASFLAELYDIDTRCAMFKGRTPDSSEIRDRVLSLRTENATLISGLDLQIPEMSGTIDRIREEGLRTEASIEEIIALDRTLLSDATTDIEKAFPYTKVQRSVLGKTITIDAGIGFGARRCEDTESTTATVSSTPTPTTPDPTALQGTCDAYCQQLNGEQSYCKTTLAAPTCLGGDQPCDSFEACGQSIPLSTAPIPSTGDGTYEPACDTMCQSLNDEASYCKWWLPKPTCLGGDQPCGDQTVCTSQTWPPAPTPSLPAGAHPHESAPCNAYCVSLNGEGSYCKWWKEEPTCQGGNQSCGVGDCPTGTQAPTGGPADTHGAHSPPCDAYCVSQNPSNDDNSESYC</sequence>
<dbReference type="Proteomes" id="UP000553632">
    <property type="component" value="Unassembled WGS sequence"/>
</dbReference>
<dbReference type="EMBL" id="JABANO010033066">
    <property type="protein sequence ID" value="KAF4707510.1"/>
    <property type="molecule type" value="Genomic_DNA"/>
</dbReference>
<accession>A0A7J6QIX1</accession>
<keyword evidence="2" id="KW-1185">Reference proteome</keyword>
<evidence type="ECO:0000313" key="2">
    <source>
        <dbReference type="Proteomes" id="UP000553632"/>
    </source>
</evidence>
<comment type="caution">
    <text evidence="1">The sequence shown here is derived from an EMBL/GenBank/DDBJ whole genome shotgun (WGS) entry which is preliminary data.</text>
</comment>
<feature type="non-terminal residue" evidence="1">
    <location>
        <position position="429"/>
    </location>
</feature>
<protein>
    <submittedName>
        <fullName evidence="1">Uncharacterized protein</fullName>
    </submittedName>
</protein>
<dbReference type="AlphaFoldDB" id="A0A7J6QIX1"/>
<name>A0A7J6QIX1_PEROL</name>
<evidence type="ECO:0000313" key="1">
    <source>
        <dbReference type="EMBL" id="KAF4707510.1"/>
    </source>
</evidence>